<dbReference type="Gene3D" id="3.90.1150.10">
    <property type="entry name" value="Aspartate Aminotransferase, domain 1"/>
    <property type="match status" value="1"/>
</dbReference>
<comment type="catalytic activity">
    <reaction evidence="6">
        <text>(sulfur carrier)-H + L-cysteine = (sulfur carrier)-SH + L-alanine</text>
        <dbReference type="Rhea" id="RHEA:43892"/>
        <dbReference type="Rhea" id="RHEA-COMP:14737"/>
        <dbReference type="Rhea" id="RHEA-COMP:14739"/>
        <dbReference type="ChEBI" id="CHEBI:29917"/>
        <dbReference type="ChEBI" id="CHEBI:35235"/>
        <dbReference type="ChEBI" id="CHEBI:57972"/>
        <dbReference type="ChEBI" id="CHEBI:64428"/>
        <dbReference type="EC" id="2.8.1.7"/>
    </reaction>
</comment>
<name>A0A414P8Q5_9FIRM</name>
<gene>
    <name evidence="9" type="ORF">DW672_03085</name>
</gene>
<dbReference type="EMBL" id="QRHG01000005">
    <property type="protein sequence ID" value="RHF62546.1"/>
    <property type="molecule type" value="Genomic_DNA"/>
</dbReference>
<proteinExistence type="inferred from homology"/>
<dbReference type="SUPFAM" id="SSF53383">
    <property type="entry name" value="PLP-dependent transferases"/>
    <property type="match status" value="1"/>
</dbReference>
<dbReference type="GO" id="GO:0006534">
    <property type="term" value="P:cysteine metabolic process"/>
    <property type="evidence" value="ECO:0007669"/>
    <property type="project" value="InterPro"/>
</dbReference>
<evidence type="ECO:0000256" key="1">
    <source>
        <dbReference type="ARBA" id="ARBA00001933"/>
    </source>
</evidence>
<dbReference type="Pfam" id="PF00266">
    <property type="entry name" value="Aminotran_5"/>
    <property type="match status" value="1"/>
</dbReference>
<keyword evidence="5" id="KW-0663">Pyridoxal phosphate</keyword>
<dbReference type="PIRSF" id="PIRSF005572">
    <property type="entry name" value="NifS"/>
    <property type="match status" value="1"/>
</dbReference>
<evidence type="ECO:0000256" key="3">
    <source>
        <dbReference type="ARBA" id="ARBA00012239"/>
    </source>
</evidence>
<feature type="domain" description="Aminotransferase class V" evidence="8">
    <location>
        <begin position="19"/>
        <end position="382"/>
    </location>
</feature>
<dbReference type="InterPro" id="IPR015421">
    <property type="entry name" value="PyrdxlP-dep_Trfase_major"/>
</dbReference>
<dbReference type="GO" id="GO:0008483">
    <property type="term" value="F:transaminase activity"/>
    <property type="evidence" value="ECO:0007669"/>
    <property type="project" value="UniProtKB-KW"/>
</dbReference>
<dbReference type="PANTHER" id="PTHR43586:SF4">
    <property type="entry name" value="ISOPENICILLIN N EPIMERASE"/>
    <property type="match status" value="1"/>
</dbReference>
<dbReference type="NCBIfam" id="TIGR01977">
    <property type="entry name" value="am_tr_V_EF2568"/>
    <property type="match status" value="1"/>
</dbReference>
<dbReference type="EC" id="2.8.1.7" evidence="3"/>
<dbReference type="Proteomes" id="UP000284902">
    <property type="component" value="Unassembled WGS sequence"/>
</dbReference>
<evidence type="ECO:0000256" key="7">
    <source>
        <dbReference type="RuleBase" id="RU004504"/>
    </source>
</evidence>
<accession>A0A414P8Q5</accession>
<evidence type="ECO:0000256" key="4">
    <source>
        <dbReference type="ARBA" id="ARBA00022679"/>
    </source>
</evidence>
<keyword evidence="9" id="KW-0032">Aminotransferase</keyword>
<evidence type="ECO:0000256" key="2">
    <source>
        <dbReference type="ARBA" id="ARBA00010447"/>
    </source>
</evidence>
<evidence type="ECO:0000256" key="5">
    <source>
        <dbReference type="ARBA" id="ARBA00022898"/>
    </source>
</evidence>
<dbReference type="PANTHER" id="PTHR43586">
    <property type="entry name" value="CYSTEINE DESULFURASE"/>
    <property type="match status" value="1"/>
</dbReference>
<dbReference type="InterPro" id="IPR010969">
    <property type="entry name" value="Cys_dSase-rel_unknwn_funct"/>
</dbReference>
<reference evidence="9 10" key="1">
    <citation type="submission" date="2018-08" db="EMBL/GenBank/DDBJ databases">
        <title>A genome reference for cultivated species of the human gut microbiota.</title>
        <authorList>
            <person name="Zou Y."/>
            <person name="Xue W."/>
            <person name="Luo G."/>
        </authorList>
    </citation>
    <scope>NUCLEOTIDE SEQUENCE [LARGE SCALE GENOMIC DNA]</scope>
    <source>
        <strain evidence="9 10">AM25-1LB</strain>
    </source>
</reference>
<dbReference type="GO" id="GO:0030170">
    <property type="term" value="F:pyridoxal phosphate binding"/>
    <property type="evidence" value="ECO:0007669"/>
    <property type="project" value="InterPro"/>
</dbReference>
<comment type="cofactor">
    <cofactor evidence="1 7">
        <name>pyridoxal 5'-phosphate</name>
        <dbReference type="ChEBI" id="CHEBI:597326"/>
    </cofactor>
</comment>
<evidence type="ECO:0000313" key="10">
    <source>
        <dbReference type="Proteomes" id="UP000284902"/>
    </source>
</evidence>
<evidence type="ECO:0000259" key="8">
    <source>
        <dbReference type="Pfam" id="PF00266"/>
    </source>
</evidence>
<dbReference type="InterPro" id="IPR015422">
    <property type="entry name" value="PyrdxlP-dep_Trfase_small"/>
</dbReference>
<dbReference type="PROSITE" id="PS00595">
    <property type="entry name" value="AA_TRANSFER_CLASS_5"/>
    <property type="match status" value="1"/>
</dbReference>
<dbReference type="InterPro" id="IPR010970">
    <property type="entry name" value="Cys_dSase_SufS"/>
</dbReference>
<dbReference type="InterPro" id="IPR000192">
    <property type="entry name" value="Aminotrans_V_dom"/>
</dbReference>
<protein>
    <recommendedName>
        <fullName evidence="3">cysteine desulfurase</fullName>
        <ecNumber evidence="3">2.8.1.7</ecNumber>
    </recommendedName>
</protein>
<dbReference type="CDD" id="cd06453">
    <property type="entry name" value="SufS_like"/>
    <property type="match status" value="1"/>
</dbReference>
<comment type="similarity">
    <text evidence="2">Belongs to the class-V pyridoxal-phosphate-dependent aminotransferase family. Csd subfamily.</text>
</comment>
<dbReference type="AlphaFoldDB" id="A0A414P8Q5"/>
<keyword evidence="4 9" id="KW-0808">Transferase</keyword>
<evidence type="ECO:0000313" key="9">
    <source>
        <dbReference type="EMBL" id="RHF62546.1"/>
    </source>
</evidence>
<organism evidence="9 10">
    <name type="scientific">[Ruminococcus] lactaris</name>
    <dbReference type="NCBI Taxonomy" id="46228"/>
    <lineage>
        <taxon>Bacteria</taxon>
        <taxon>Bacillati</taxon>
        <taxon>Bacillota</taxon>
        <taxon>Clostridia</taxon>
        <taxon>Lachnospirales</taxon>
        <taxon>Lachnospiraceae</taxon>
        <taxon>Mediterraneibacter</taxon>
    </lineage>
</organism>
<dbReference type="InterPro" id="IPR015424">
    <property type="entry name" value="PyrdxlP-dep_Trfase"/>
</dbReference>
<dbReference type="GO" id="GO:0031071">
    <property type="term" value="F:cysteine desulfurase activity"/>
    <property type="evidence" value="ECO:0007669"/>
    <property type="project" value="UniProtKB-EC"/>
</dbReference>
<dbReference type="InterPro" id="IPR020578">
    <property type="entry name" value="Aminotrans_V_PyrdxlP_BS"/>
</dbReference>
<evidence type="ECO:0000256" key="6">
    <source>
        <dbReference type="ARBA" id="ARBA00050776"/>
    </source>
</evidence>
<dbReference type="Gene3D" id="3.40.640.10">
    <property type="entry name" value="Type I PLP-dependent aspartate aminotransferase-like (Major domain)"/>
    <property type="match status" value="1"/>
</dbReference>
<sequence>MWEIHIKIKSNRKGDAEMIYLDNAATTMRKPPQVVQAVVKALESIGNAGRGAYHASLDASRIIYDTRVKLVEFFGGDHAEQVAFTANSTESLNLAIKGLFYPGDHIITTALEHNSVLRPLYEMEEKGTELTILKSDEKGCISYEEMENAIRENTRAIICTHGSNVTGNLLDLTKIGKIAKRHGLLFIVDASQTAGVFPINVKQMQIDVLCFTGHKGLLGPQGTGGLYVKKGIEIRPLKSGGSGVQSYSKRHPRQMPTALEAGTLNAHGIAGLHAALDYLTETGIDTIREKEQALMWEFYEKVRKIPGVIVYGDFSGKERCPIVTLNFEDVGSAELSDALFTEYGISTRPGVHCAPLMHEALGTVGQGAVRFSFSHYNTEKEILTAVEALKELAEL</sequence>
<dbReference type="InterPro" id="IPR016454">
    <property type="entry name" value="Cysteine_dSase"/>
</dbReference>
<comment type="caution">
    <text evidence="9">The sequence shown here is derived from an EMBL/GenBank/DDBJ whole genome shotgun (WGS) entry which is preliminary data.</text>
</comment>